<dbReference type="AlphaFoldDB" id="A0A2H3BI08"/>
<gene>
    <name evidence="2" type="ORF">ARMSODRAFT_115855</name>
</gene>
<protein>
    <submittedName>
        <fullName evidence="2">Uncharacterized protein</fullName>
    </submittedName>
</protein>
<dbReference type="Proteomes" id="UP000218334">
    <property type="component" value="Unassembled WGS sequence"/>
</dbReference>
<organism evidence="2 3">
    <name type="scientific">Armillaria solidipes</name>
    <dbReference type="NCBI Taxonomy" id="1076256"/>
    <lineage>
        <taxon>Eukaryota</taxon>
        <taxon>Fungi</taxon>
        <taxon>Dikarya</taxon>
        <taxon>Basidiomycota</taxon>
        <taxon>Agaricomycotina</taxon>
        <taxon>Agaricomycetes</taxon>
        <taxon>Agaricomycetidae</taxon>
        <taxon>Agaricales</taxon>
        <taxon>Marasmiineae</taxon>
        <taxon>Physalacriaceae</taxon>
        <taxon>Armillaria</taxon>
    </lineage>
</organism>
<evidence type="ECO:0000313" key="3">
    <source>
        <dbReference type="Proteomes" id="UP000218334"/>
    </source>
</evidence>
<sequence>MIAGAVQDTLKLGVRGIGPGVEKAGNDFVDSRFSQEDYTYDWLMHFLLQVGTGSYQAQAESDFTPPPQQSALGWSRELETTTRCSQNDLTQSTDENDPEDGTLVHDRDGRQECRVPFIRDIGTYS</sequence>
<evidence type="ECO:0000256" key="1">
    <source>
        <dbReference type="SAM" id="MobiDB-lite"/>
    </source>
</evidence>
<dbReference type="EMBL" id="KZ293426">
    <property type="protein sequence ID" value="PBK70521.1"/>
    <property type="molecule type" value="Genomic_DNA"/>
</dbReference>
<accession>A0A2H3BI08</accession>
<name>A0A2H3BI08_9AGAR</name>
<feature type="region of interest" description="Disordered" evidence="1">
    <location>
        <begin position="56"/>
        <end position="109"/>
    </location>
</feature>
<proteinExistence type="predicted"/>
<dbReference type="STRING" id="1076256.A0A2H3BI08"/>
<reference evidence="3" key="1">
    <citation type="journal article" date="2017" name="Nat. Ecol. Evol.">
        <title>Genome expansion and lineage-specific genetic innovations in the forest pathogenic fungi Armillaria.</title>
        <authorList>
            <person name="Sipos G."/>
            <person name="Prasanna A.N."/>
            <person name="Walter M.C."/>
            <person name="O'Connor E."/>
            <person name="Balint B."/>
            <person name="Krizsan K."/>
            <person name="Kiss B."/>
            <person name="Hess J."/>
            <person name="Varga T."/>
            <person name="Slot J."/>
            <person name="Riley R."/>
            <person name="Boka B."/>
            <person name="Rigling D."/>
            <person name="Barry K."/>
            <person name="Lee J."/>
            <person name="Mihaltcheva S."/>
            <person name="LaButti K."/>
            <person name="Lipzen A."/>
            <person name="Waldron R."/>
            <person name="Moloney N.M."/>
            <person name="Sperisen C."/>
            <person name="Kredics L."/>
            <person name="Vagvoelgyi C."/>
            <person name="Patrignani A."/>
            <person name="Fitzpatrick D."/>
            <person name="Nagy I."/>
            <person name="Doyle S."/>
            <person name="Anderson J.B."/>
            <person name="Grigoriev I.V."/>
            <person name="Gueldener U."/>
            <person name="Muensterkoetter M."/>
            <person name="Nagy L.G."/>
        </authorList>
    </citation>
    <scope>NUCLEOTIDE SEQUENCE [LARGE SCALE GENOMIC DNA]</scope>
    <source>
        <strain evidence="3">28-4</strain>
    </source>
</reference>
<keyword evidence="3" id="KW-1185">Reference proteome</keyword>
<feature type="compositionally biased region" description="Polar residues" evidence="1">
    <location>
        <begin position="81"/>
        <end position="93"/>
    </location>
</feature>
<evidence type="ECO:0000313" key="2">
    <source>
        <dbReference type="EMBL" id="PBK70521.1"/>
    </source>
</evidence>